<dbReference type="InterPro" id="IPR051092">
    <property type="entry name" value="FYVE_RhoGEF_PH"/>
</dbReference>
<dbReference type="Proteomes" id="UP000014254">
    <property type="component" value="Unassembled WGS sequence"/>
</dbReference>
<dbReference type="EMBL" id="KE123970">
    <property type="protein sequence ID" value="EPB87342.1"/>
    <property type="molecule type" value="Genomic_DNA"/>
</dbReference>
<dbReference type="AlphaFoldDB" id="S2JFT4"/>
<keyword evidence="4" id="KW-1185">Reference proteome</keyword>
<dbReference type="InterPro" id="IPR001331">
    <property type="entry name" value="GDS_CDC24_CS"/>
</dbReference>
<dbReference type="Pfam" id="PF00621">
    <property type="entry name" value="RhoGEF"/>
    <property type="match status" value="1"/>
</dbReference>
<evidence type="ECO:0000259" key="2">
    <source>
        <dbReference type="PROSITE" id="PS50010"/>
    </source>
</evidence>
<dbReference type="PANTHER" id="PTHR12673">
    <property type="entry name" value="FACIOGENITAL DYSPLASIA PROTEIN"/>
    <property type="match status" value="1"/>
</dbReference>
<feature type="compositionally biased region" description="Low complexity" evidence="1">
    <location>
        <begin position="164"/>
        <end position="176"/>
    </location>
</feature>
<dbReference type="STRING" id="1220926.S2JFT4"/>
<dbReference type="CDD" id="cd00160">
    <property type="entry name" value="RhoGEF"/>
    <property type="match status" value="1"/>
</dbReference>
<name>S2JFT4_MUCC1</name>
<dbReference type="GO" id="GO:0005737">
    <property type="term" value="C:cytoplasm"/>
    <property type="evidence" value="ECO:0007669"/>
    <property type="project" value="TreeGrafter"/>
</dbReference>
<dbReference type="InParanoid" id="S2JFT4"/>
<organism evidence="3 4">
    <name type="scientific">Mucor circinelloides f. circinelloides (strain 1006PhL)</name>
    <name type="common">Mucormycosis agent</name>
    <name type="synonym">Calyptromyces circinelloides</name>
    <dbReference type="NCBI Taxonomy" id="1220926"/>
    <lineage>
        <taxon>Eukaryota</taxon>
        <taxon>Fungi</taxon>
        <taxon>Fungi incertae sedis</taxon>
        <taxon>Mucoromycota</taxon>
        <taxon>Mucoromycotina</taxon>
        <taxon>Mucoromycetes</taxon>
        <taxon>Mucorales</taxon>
        <taxon>Mucorineae</taxon>
        <taxon>Mucoraceae</taxon>
        <taxon>Mucor</taxon>
    </lineage>
</organism>
<protein>
    <recommendedName>
        <fullName evidence="2">DH domain-containing protein</fullName>
    </recommendedName>
</protein>
<feature type="compositionally biased region" description="Polar residues" evidence="1">
    <location>
        <begin position="14"/>
        <end position="33"/>
    </location>
</feature>
<dbReference type="InterPro" id="IPR000219">
    <property type="entry name" value="DH_dom"/>
</dbReference>
<dbReference type="OrthoDB" id="660555at2759"/>
<evidence type="ECO:0000313" key="4">
    <source>
        <dbReference type="Proteomes" id="UP000014254"/>
    </source>
</evidence>
<dbReference type="VEuPathDB" id="FungiDB:HMPREF1544_05867"/>
<evidence type="ECO:0000313" key="3">
    <source>
        <dbReference type="EMBL" id="EPB87342.1"/>
    </source>
</evidence>
<feature type="domain" description="DH" evidence="2">
    <location>
        <begin position="231"/>
        <end position="424"/>
    </location>
</feature>
<dbReference type="Gene3D" id="1.20.900.10">
    <property type="entry name" value="Dbl homology (DH) domain"/>
    <property type="match status" value="1"/>
</dbReference>
<feature type="compositionally biased region" description="Polar residues" evidence="1">
    <location>
        <begin position="52"/>
        <end position="68"/>
    </location>
</feature>
<dbReference type="eggNOG" id="KOG2996">
    <property type="taxonomic scope" value="Eukaryota"/>
</dbReference>
<dbReference type="PANTHER" id="PTHR12673:SF263">
    <property type="entry name" value="PLECKSTRIN DOMAIN-CONTAINING PROTEIN"/>
    <property type="match status" value="1"/>
</dbReference>
<dbReference type="SUPFAM" id="SSF48065">
    <property type="entry name" value="DBL homology domain (DH-domain)"/>
    <property type="match status" value="1"/>
</dbReference>
<dbReference type="GO" id="GO:0005085">
    <property type="term" value="F:guanyl-nucleotide exchange factor activity"/>
    <property type="evidence" value="ECO:0007669"/>
    <property type="project" value="InterPro"/>
</dbReference>
<gene>
    <name evidence="3" type="ORF">HMPREF1544_05867</name>
</gene>
<dbReference type="PROSITE" id="PS50010">
    <property type="entry name" value="DH_2"/>
    <property type="match status" value="1"/>
</dbReference>
<evidence type="ECO:0000256" key="1">
    <source>
        <dbReference type="SAM" id="MobiDB-lite"/>
    </source>
</evidence>
<dbReference type="PROSITE" id="PS00741">
    <property type="entry name" value="DH_1"/>
    <property type="match status" value="1"/>
</dbReference>
<reference evidence="4" key="1">
    <citation type="submission" date="2013-05" db="EMBL/GenBank/DDBJ databases">
        <title>The Genome sequence of Mucor circinelloides f. circinelloides 1006PhL.</title>
        <authorList>
            <consortium name="The Broad Institute Genomics Platform"/>
            <person name="Cuomo C."/>
            <person name="Earl A."/>
            <person name="Findley K."/>
            <person name="Lee S.C."/>
            <person name="Walker B."/>
            <person name="Young S."/>
            <person name="Zeng Q."/>
            <person name="Gargeya S."/>
            <person name="Fitzgerald M."/>
            <person name="Haas B."/>
            <person name="Abouelleil A."/>
            <person name="Allen A.W."/>
            <person name="Alvarado L."/>
            <person name="Arachchi H.M."/>
            <person name="Berlin A.M."/>
            <person name="Chapman S.B."/>
            <person name="Gainer-Dewar J."/>
            <person name="Goldberg J."/>
            <person name="Griggs A."/>
            <person name="Gujja S."/>
            <person name="Hansen M."/>
            <person name="Howarth C."/>
            <person name="Imamovic A."/>
            <person name="Ireland A."/>
            <person name="Larimer J."/>
            <person name="McCowan C."/>
            <person name="Murphy C."/>
            <person name="Pearson M."/>
            <person name="Poon T.W."/>
            <person name="Priest M."/>
            <person name="Roberts A."/>
            <person name="Saif S."/>
            <person name="Shea T."/>
            <person name="Sisk P."/>
            <person name="Sykes S."/>
            <person name="Wortman J."/>
            <person name="Nusbaum C."/>
            <person name="Birren B."/>
        </authorList>
    </citation>
    <scope>NUCLEOTIDE SEQUENCE [LARGE SCALE GENOMIC DNA]</scope>
    <source>
        <strain evidence="4">1006PhL</strain>
    </source>
</reference>
<dbReference type="OMA" id="LMMEAKP"/>
<proteinExistence type="predicted"/>
<feature type="region of interest" description="Disordered" evidence="1">
    <location>
        <begin position="1"/>
        <end position="68"/>
    </location>
</feature>
<feature type="region of interest" description="Disordered" evidence="1">
    <location>
        <begin position="157"/>
        <end position="176"/>
    </location>
</feature>
<accession>S2JFT4</accession>
<dbReference type="SMART" id="SM00325">
    <property type="entry name" value="RhoGEF"/>
    <property type="match status" value="1"/>
</dbReference>
<dbReference type="GO" id="GO:0035556">
    <property type="term" value="P:intracellular signal transduction"/>
    <property type="evidence" value="ECO:0007669"/>
    <property type="project" value="InterPro"/>
</dbReference>
<sequence>MQTEKIHSRRLSQLDPQASQSVPHIQINRNGSHSHLPPLKTVQSKQRHKKPTSVSTPATPIQSTFNDNDRFNLTYSKSSASNNSSSSCSEEEEAITPSTCTSAQWLSADFMNYDKNASTTRRSKSQGNRTMMMLMMEAKPSPLFPITDGTAATTKKVNLDRSHSQSSSSSSSLDSKSIFGKSEFRKKESKAIRMWHTTVEKLMTQRRLSTSPEQQRRDMKTKCNTEKNLAVARFIISELYYTEKSYYQFLLFIRSNYMEPMQIASQSKNPLVKPADVHVLFYHLPDLISMSEKLLGKLEIYANDVGSSPGSAIGQIFKDMEDDFAVFLKYAIHYQGHMKAIRRASNTGYAIKIDRESKTCRKENNRLGLADYLIAPFQRVPRYELLLKDLLKHTCIPQQESANTHDIVVAKNMISALAATMNMVQEKISRSPFSSSFYSFSSQSTTNLSAVG</sequence>
<dbReference type="InterPro" id="IPR035899">
    <property type="entry name" value="DBL_dom_sf"/>
</dbReference>